<dbReference type="GO" id="GO:0009279">
    <property type="term" value="C:cell outer membrane"/>
    <property type="evidence" value="ECO:0007669"/>
    <property type="project" value="UniProtKB-SubCell"/>
</dbReference>
<dbReference type="PROSITE" id="PS52016">
    <property type="entry name" value="TONB_DEPENDENT_REC_3"/>
    <property type="match status" value="1"/>
</dbReference>
<dbReference type="SUPFAM" id="SSF56935">
    <property type="entry name" value="Porins"/>
    <property type="match status" value="1"/>
</dbReference>
<keyword evidence="5 9" id="KW-0798">TonB box</keyword>
<keyword evidence="3 8" id="KW-1134">Transmembrane beta strand</keyword>
<dbReference type="Pfam" id="PF07715">
    <property type="entry name" value="Plug"/>
    <property type="match status" value="1"/>
</dbReference>
<comment type="similarity">
    <text evidence="8 9">Belongs to the TonB-dependent receptor family.</text>
</comment>
<comment type="subcellular location">
    <subcellularLocation>
        <location evidence="1 8">Cell outer membrane</location>
        <topology evidence="1 8">Multi-pass membrane protein</topology>
    </subcellularLocation>
</comment>
<evidence type="ECO:0000256" key="3">
    <source>
        <dbReference type="ARBA" id="ARBA00022452"/>
    </source>
</evidence>
<evidence type="ECO:0000259" key="10">
    <source>
        <dbReference type="Pfam" id="PF00593"/>
    </source>
</evidence>
<feature type="domain" description="TonB-dependent receptor-like beta-barrel" evidence="10">
    <location>
        <begin position="545"/>
        <end position="902"/>
    </location>
</feature>
<keyword evidence="13" id="KW-1185">Reference proteome</keyword>
<dbReference type="NCBIfam" id="TIGR04056">
    <property type="entry name" value="OMP_RagA_SusC"/>
    <property type="match status" value="1"/>
</dbReference>
<keyword evidence="2 8" id="KW-0813">Transport</keyword>
<dbReference type="InterPro" id="IPR036942">
    <property type="entry name" value="Beta-barrel_TonB_sf"/>
</dbReference>
<reference evidence="12 13" key="1">
    <citation type="submission" date="2018-11" db="EMBL/GenBank/DDBJ databases">
        <title>Arenibacter aquaticus sp.nov., a marine bacterium isolated from surface seawater in the South China Sea.</title>
        <authorList>
            <person name="Guo J."/>
            <person name="Sun J."/>
        </authorList>
    </citation>
    <scope>NUCLEOTIDE SEQUENCE [LARGE SCALE GENOMIC DNA]</scope>
    <source>
        <strain evidence="12 13">GUO666</strain>
    </source>
</reference>
<evidence type="ECO:0000256" key="9">
    <source>
        <dbReference type="RuleBase" id="RU003357"/>
    </source>
</evidence>
<dbReference type="Gene3D" id="2.60.40.1120">
    <property type="entry name" value="Carboxypeptidase-like, regulatory domain"/>
    <property type="match status" value="1"/>
</dbReference>
<dbReference type="InterPro" id="IPR037066">
    <property type="entry name" value="Plug_dom_sf"/>
</dbReference>
<dbReference type="InterPro" id="IPR008969">
    <property type="entry name" value="CarboxyPept-like_regulatory"/>
</dbReference>
<evidence type="ECO:0000256" key="7">
    <source>
        <dbReference type="ARBA" id="ARBA00023237"/>
    </source>
</evidence>
<dbReference type="InterPro" id="IPR012910">
    <property type="entry name" value="Plug_dom"/>
</dbReference>
<evidence type="ECO:0000256" key="4">
    <source>
        <dbReference type="ARBA" id="ARBA00022692"/>
    </source>
</evidence>
<dbReference type="Pfam" id="PF13715">
    <property type="entry name" value="CarbopepD_reg_2"/>
    <property type="match status" value="1"/>
</dbReference>
<dbReference type="InterPro" id="IPR023996">
    <property type="entry name" value="TonB-dep_OMP_SusC/RagA"/>
</dbReference>
<evidence type="ECO:0000256" key="6">
    <source>
        <dbReference type="ARBA" id="ARBA00023136"/>
    </source>
</evidence>
<dbReference type="OrthoDB" id="9768177at2"/>
<organism evidence="12 13">
    <name type="scientific">Arenibacter aquaticus</name>
    <dbReference type="NCBI Taxonomy" id="2489054"/>
    <lineage>
        <taxon>Bacteria</taxon>
        <taxon>Pseudomonadati</taxon>
        <taxon>Bacteroidota</taxon>
        <taxon>Flavobacteriia</taxon>
        <taxon>Flavobacteriales</taxon>
        <taxon>Flavobacteriaceae</taxon>
        <taxon>Arenibacter</taxon>
    </lineage>
</organism>
<dbReference type="InterPro" id="IPR000531">
    <property type="entry name" value="Beta-barrel_TonB"/>
</dbReference>
<gene>
    <name evidence="12" type="ORF">EHW67_14915</name>
</gene>
<dbReference type="SUPFAM" id="SSF49464">
    <property type="entry name" value="Carboxypeptidase regulatory domain-like"/>
    <property type="match status" value="1"/>
</dbReference>
<keyword evidence="4 8" id="KW-0812">Transmembrane</keyword>
<dbReference type="InterPro" id="IPR039426">
    <property type="entry name" value="TonB-dep_rcpt-like"/>
</dbReference>
<evidence type="ECO:0000256" key="8">
    <source>
        <dbReference type="PROSITE-ProRule" id="PRU01360"/>
    </source>
</evidence>
<dbReference type="Gene3D" id="2.170.130.10">
    <property type="entry name" value="TonB-dependent receptor, plug domain"/>
    <property type="match status" value="1"/>
</dbReference>
<evidence type="ECO:0000313" key="13">
    <source>
        <dbReference type="Proteomes" id="UP000267585"/>
    </source>
</evidence>
<protein>
    <submittedName>
        <fullName evidence="12">SusC/RagA family TonB-linked outer membrane protein</fullName>
    </submittedName>
</protein>
<dbReference type="Proteomes" id="UP000267585">
    <property type="component" value="Unassembled WGS sequence"/>
</dbReference>
<evidence type="ECO:0000259" key="11">
    <source>
        <dbReference type="Pfam" id="PF07715"/>
    </source>
</evidence>
<keyword evidence="6 8" id="KW-0472">Membrane</keyword>
<dbReference type="AlphaFoldDB" id="A0A430K1E3"/>
<keyword evidence="7 8" id="KW-0998">Cell outer membrane</keyword>
<accession>A0A430K1E3</accession>
<dbReference type="InterPro" id="IPR023997">
    <property type="entry name" value="TonB-dep_OMP_SusC/RagA_CS"/>
</dbReference>
<sequence length="1151" mass="125771">MKNKFMGVLLYRLFPKFDLRMKLTTLLLIVSLFEIQANTYAQGTKLTLEFDNVPVGQVFSEIEAISEFRFLYESAQIDLDRKVTLHIKKRRISEVLALLFANTTTSFKTIDRQVILTRSTNTSIASVIGEVEPLEKEGPLQFQVSGVVSDADGVPLPGANIVEKGTSNGVTADFDGNFSIEVAGENGTLVVSYIGYATKEVPINGQTNITVNLEEDAAGLDEVVVVGYGTVRKKDLTGSVSSVKGVDLEKTPSNTFVQALQGKASGVDIRAASNAPGGGIRIRVRGTNSINASSQPLYVVDGFPIDNGNTTPEAGGNRAAASDPLTSISPGEIASIEVLKDASATAIYGARGANGVVIVTTKRGSVGKAKIDFEYSTGISTVRKKLDLANAEELAILTNEWATNNNQPLIYDGVNKPLPEELGEGTDWQDQIFRTAITNNYNLTVSGGRESTRYLVSGNYMDQDGIIIESNFKRAGLKFNLDQGLGERLKFGMNTNITRTINDAVDSDGGGYQNDTPLWNALATTPVIPVTDSEGNYVHNHDETVKVLENPVSIAKTRTDITYNTRILSNAFLQYELFNGFSFKANFGADLINSKRNAYTPTTAETQALPNNGIASIGNVQRTNLLAEYTFNYNKSFGDKHRLDAVIGYTFQIDKLESAFSRTDDFFTDLVEFNNLELGSDPRPSKSSATETALLSYLGRVNYVFDSKYIATASIRRDGSSKFGNGKKWGVFPSGALAWRLVEENFIKDLNLFSALKLRGSYGLTGNESIGAYNSLALYAATGQPIIGGVPVVGLAPNRINNPDLKWERTKQTDLGLEMGFLDGSLNLEAGYYVKTTEDLLLSVAIPTQSGYTTSVQNIGKVENRGFEFDLGYNHNFGKLSWSSNFNISFNRNKLIELPEGTEELINGIGRGETAYGYSIAREGKPLGQFFGYRFEGIWESEEEIISAGNTVGGVNRVGLPRYKDLNGDGFKRNLDDREVIGDPNPDFIYGFTNTFSFNNLNLSIFINGSQGNDVANMNTIGLYAQPQKHNVLQKAFDERWTGPGSGNTIEAPLTNAGEWKNFSDRNVEDGSYMRVKTINLSYDLPTDQFGLDWCRSAQLFIAADNLITITNYSGFDPEVDLYATNNVSFGVDNGAYPSSRSFRLGVKLGF</sequence>
<dbReference type="Gene3D" id="2.40.170.20">
    <property type="entry name" value="TonB-dependent receptor, beta-barrel domain"/>
    <property type="match status" value="1"/>
</dbReference>
<comment type="caution">
    <text evidence="12">The sequence shown here is derived from an EMBL/GenBank/DDBJ whole genome shotgun (WGS) entry which is preliminary data.</text>
</comment>
<proteinExistence type="inferred from homology"/>
<evidence type="ECO:0000256" key="2">
    <source>
        <dbReference type="ARBA" id="ARBA00022448"/>
    </source>
</evidence>
<dbReference type="EMBL" id="RQPJ01000014">
    <property type="protein sequence ID" value="RTE52951.1"/>
    <property type="molecule type" value="Genomic_DNA"/>
</dbReference>
<name>A0A430K1E3_9FLAO</name>
<evidence type="ECO:0000256" key="1">
    <source>
        <dbReference type="ARBA" id="ARBA00004571"/>
    </source>
</evidence>
<dbReference type="RefSeq" id="WP_126163175.1">
    <property type="nucleotide sequence ID" value="NZ_RQPJ01000014.1"/>
</dbReference>
<evidence type="ECO:0000256" key="5">
    <source>
        <dbReference type="ARBA" id="ARBA00023077"/>
    </source>
</evidence>
<evidence type="ECO:0000313" key="12">
    <source>
        <dbReference type="EMBL" id="RTE52951.1"/>
    </source>
</evidence>
<feature type="domain" description="TonB-dependent receptor plug" evidence="11">
    <location>
        <begin position="233"/>
        <end position="356"/>
    </location>
</feature>
<dbReference type="Pfam" id="PF00593">
    <property type="entry name" value="TonB_dep_Rec_b-barrel"/>
    <property type="match status" value="1"/>
</dbReference>
<dbReference type="NCBIfam" id="TIGR04057">
    <property type="entry name" value="SusC_RagA_signa"/>
    <property type="match status" value="1"/>
</dbReference>